<protein>
    <submittedName>
        <fullName evidence="1">Uncharacterized protein</fullName>
    </submittedName>
</protein>
<sequence length="84" mass="9692">MINLVAQQDKLAMPLNERQHYSVFFHASLSGWREKKHLDSLPKEFPILSLKLLKIGRIIQGQRYSPNLSIVLMFFIGAGFCHHS</sequence>
<reference evidence="1 2" key="1">
    <citation type="submission" date="2017-10" db="EMBL/GenBank/DDBJ databases">
        <title>Draft genome of two endophytic bacteria isolated from 'guarana' Paullinia cupana (Mart.) Ducke.</title>
        <authorList>
            <person name="Siqueira K.A."/>
            <person name="Liotti R.G."/>
            <person name="Mendes T.A."/>
            <person name="Soares M.A."/>
        </authorList>
    </citation>
    <scope>NUCLEOTIDE SEQUENCE [LARGE SCALE GENOMIC DNA]</scope>
    <source>
        <strain evidence="1 2">342</strain>
    </source>
</reference>
<accession>A0A2S9ICS1</accession>
<name>A0A2S9ICS1_9GAMM</name>
<organism evidence="1 2">
    <name type="scientific">Pantoea coffeiphila</name>
    <dbReference type="NCBI Taxonomy" id="1465635"/>
    <lineage>
        <taxon>Bacteria</taxon>
        <taxon>Pseudomonadati</taxon>
        <taxon>Pseudomonadota</taxon>
        <taxon>Gammaproteobacteria</taxon>
        <taxon>Enterobacterales</taxon>
        <taxon>Erwiniaceae</taxon>
        <taxon>Pantoea</taxon>
    </lineage>
</organism>
<evidence type="ECO:0000313" key="2">
    <source>
        <dbReference type="Proteomes" id="UP000239181"/>
    </source>
</evidence>
<gene>
    <name evidence="1" type="ORF">CQW29_11335</name>
</gene>
<comment type="caution">
    <text evidence="1">The sequence shown here is derived from an EMBL/GenBank/DDBJ whole genome shotgun (WGS) entry which is preliminary data.</text>
</comment>
<dbReference type="EMBL" id="PDET01000006">
    <property type="protein sequence ID" value="PRD15589.1"/>
    <property type="molecule type" value="Genomic_DNA"/>
</dbReference>
<keyword evidence="2" id="KW-1185">Reference proteome</keyword>
<evidence type="ECO:0000313" key="1">
    <source>
        <dbReference type="EMBL" id="PRD15589.1"/>
    </source>
</evidence>
<proteinExistence type="predicted"/>
<dbReference type="AlphaFoldDB" id="A0A2S9ICS1"/>
<dbReference type="Proteomes" id="UP000239181">
    <property type="component" value="Unassembled WGS sequence"/>
</dbReference>